<feature type="transmembrane region" description="Helical" evidence="1">
    <location>
        <begin position="15"/>
        <end position="33"/>
    </location>
</feature>
<proteinExistence type="predicted"/>
<keyword evidence="1" id="KW-1133">Transmembrane helix</keyword>
<feature type="transmembrane region" description="Helical" evidence="1">
    <location>
        <begin position="83"/>
        <end position="110"/>
    </location>
</feature>
<dbReference type="InterPro" id="IPR005325">
    <property type="entry name" value="DUF308_memb"/>
</dbReference>
<comment type="caution">
    <text evidence="2">The sequence shown here is derived from an EMBL/GenBank/DDBJ whole genome shotgun (WGS) entry which is preliminary data.</text>
</comment>
<feature type="transmembrane region" description="Helical" evidence="1">
    <location>
        <begin position="40"/>
        <end position="63"/>
    </location>
</feature>
<accession>A0ABT3RQU8</accession>
<dbReference type="RefSeq" id="WP_266056618.1">
    <property type="nucleotide sequence ID" value="NZ_JAPFQN010000005.1"/>
</dbReference>
<sequence length="189" mass="21549">MEKFKKTLQSSVKHWYLHLIIGMALLILGFMIISRPLEAYVTLAIYFSILFLFNGVLEIFYSITNKDTIDSWGWSLVMGILDFIVGLILVSNLAISLTVLAFVVGFGVLFRSLMAISWSLELKKYENSGWGWIMAFAILGLLFSFMLLWNPGIAQMTVVFWTAFAMFSIGIFEITFSFRLKKLKPAKVN</sequence>
<keyword evidence="1" id="KW-0812">Transmembrane</keyword>
<dbReference type="Pfam" id="PF03729">
    <property type="entry name" value="DUF308"/>
    <property type="match status" value="2"/>
</dbReference>
<reference evidence="2 3" key="1">
    <citation type="submission" date="2022-11" db="EMBL/GenBank/DDBJ databases">
        <title>The characterization of three novel Bacteroidetes species and genomic analysis of their roles in tidal elemental geochemical cycles.</title>
        <authorList>
            <person name="Ma K."/>
        </authorList>
    </citation>
    <scope>NUCLEOTIDE SEQUENCE [LARGE SCALE GENOMIC DNA]</scope>
    <source>
        <strain evidence="2 3">M17</strain>
    </source>
</reference>
<dbReference type="InterPro" id="IPR052712">
    <property type="entry name" value="Acid_resist_chaperone_HdeD"/>
</dbReference>
<feature type="transmembrane region" description="Helical" evidence="1">
    <location>
        <begin position="158"/>
        <end position="178"/>
    </location>
</feature>
<evidence type="ECO:0000256" key="1">
    <source>
        <dbReference type="SAM" id="Phobius"/>
    </source>
</evidence>
<dbReference type="PANTHER" id="PTHR34989:SF1">
    <property type="entry name" value="PROTEIN HDED"/>
    <property type="match status" value="1"/>
</dbReference>
<evidence type="ECO:0000313" key="2">
    <source>
        <dbReference type="EMBL" id="MCX2744152.1"/>
    </source>
</evidence>
<feature type="transmembrane region" description="Helical" evidence="1">
    <location>
        <begin position="130"/>
        <end position="152"/>
    </location>
</feature>
<protein>
    <submittedName>
        <fullName evidence="2">DUF308 domain-containing protein</fullName>
    </submittedName>
</protein>
<keyword evidence="1" id="KW-0472">Membrane</keyword>
<gene>
    <name evidence="2" type="ORF">OO013_09760</name>
</gene>
<organism evidence="2 3">
    <name type="scientific">Mangrovivirga halotolerans</name>
    <dbReference type="NCBI Taxonomy" id="2993936"/>
    <lineage>
        <taxon>Bacteria</taxon>
        <taxon>Pseudomonadati</taxon>
        <taxon>Bacteroidota</taxon>
        <taxon>Cytophagia</taxon>
        <taxon>Cytophagales</taxon>
        <taxon>Mangrovivirgaceae</taxon>
        <taxon>Mangrovivirga</taxon>
    </lineage>
</organism>
<name>A0ABT3RQU8_9BACT</name>
<dbReference type="PANTHER" id="PTHR34989">
    <property type="entry name" value="PROTEIN HDED"/>
    <property type="match status" value="1"/>
</dbReference>
<keyword evidence="3" id="KW-1185">Reference proteome</keyword>
<evidence type="ECO:0000313" key="3">
    <source>
        <dbReference type="Proteomes" id="UP001209885"/>
    </source>
</evidence>
<dbReference type="Proteomes" id="UP001209885">
    <property type="component" value="Unassembled WGS sequence"/>
</dbReference>
<dbReference type="EMBL" id="JAPFQN010000005">
    <property type="protein sequence ID" value="MCX2744152.1"/>
    <property type="molecule type" value="Genomic_DNA"/>
</dbReference>